<dbReference type="InterPro" id="IPR001633">
    <property type="entry name" value="EAL_dom"/>
</dbReference>
<dbReference type="Pfam" id="PF00563">
    <property type="entry name" value="EAL"/>
    <property type="match status" value="1"/>
</dbReference>
<organism evidence="2 3">
    <name type="scientific">Calditerricola satsumensis</name>
    <dbReference type="NCBI Taxonomy" id="373054"/>
    <lineage>
        <taxon>Bacteria</taxon>
        <taxon>Bacillati</taxon>
        <taxon>Bacillota</taxon>
        <taxon>Bacilli</taxon>
        <taxon>Bacillales</taxon>
        <taxon>Bacillaceae</taxon>
        <taxon>Calditerricola</taxon>
    </lineage>
</organism>
<dbReference type="CDD" id="cd01948">
    <property type="entry name" value="EAL"/>
    <property type="match status" value="1"/>
</dbReference>
<dbReference type="PANTHER" id="PTHR33121">
    <property type="entry name" value="CYCLIC DI-GMP PHOSPHODIESTERASE PDEF"/>
    <property type="match status" value="1"/>
</dbReference>
<evidence type="ECO:0000313" key="2">
    <source>
        <dbReference type="EMBL" id="GGK02089.1"/>
    </source>
</evidence>
<protein>
    <recommendedName>
        <fullName evidence="1">EAL domain-containing protein</fullName>
    </recommendedName>
</protein>
<name>A0A8J3BE77_9BACI</name>
<dbReference type="PANTHER" id="PTHR33121:SF76">
    <property type="entry name" value="SIGNALING PROTEIN"/>
    <property type="match status" value="1"/>
</dbReference>
<evidence type="ECO:0000259" key="1">
    <source>
        <dbReference type="PROSITE" id="PS50883"/>
    </source>
</evidence>
<keyword evidence="3" id="KW-1185">Reference proteome</keyword>
<evidence type="ECO:0000313" key="3">
    <source>
        <dbReference type="Proteomes" id="UP000637720"/>
    </source>
</evidence>
<dbReference type="InterPro" id="IPR050706">
    <property type="entry name" value="Cyclic-di-GMP_PDE-like"/>
</dbReference>
<dbReference type="Proteomes" id="UP000637720">
    <property type="component" value="Unassembled WGS sequence"/>
</dbReference>
<dbReference type="SMART" id="SM00052">
    <property type="entry name" value="EAL"/>
    <property type="match status" value="1"/>
</dbReference>
<feature type="domain" description="EAL" evidence="1">
    <location>
        <begin position="1"/>
        <end position="152"/>
    </location>
</feature>
<dbReference type="PROSITE" id="PS50883">
    <property type="entry name" value="EAL"/>
    <property type="match status" value="1"/>
</dbReference>
<dbReference type="SUPFAM" id="SSF141868">
    <property type="entry name" value="EAL domain-like"/>
    <property type="match status" value="1"/>
</dbReference>
<dbReference type="InterPro" id="IPR035919">
    <property type="entry name" value="EAL_sf"/>
</dbReference>
<gene>
    <name evidence="2" type="ORF">GCM10007043_15220</name>
</gene>
<dbReference type="Gene3D" id="3.20.20.450">
    <property type="entry name" value="EAL domain"/>
    <property type="match status" value="1"/>
</dbReference>
<reference evidence="2" key="1">
    <citation type="journal article" date="2014" name="Int. J. Syst. Evol. Microbiol.">
        <title>Complete genome sequence of Corynebacterium casei LMG S-19264T (=DSM 44701T), isolated from a smear-ripened cheese.</title>
        <authorList>
            <consortium name="US DOE Joint Genome Institute (JGI-PGF)"/>
            <person name="Walter F."/>
            <person name="Albersmeier A."/>
            <person name="Kalinowski J."/>
            <person name="Ruckert C."/>
        </authorList>
    </citation>
    <scope>NUCLEOTIDE SEQUENCE</scope>
    <source>
        <strain evidence="2">JCM 14719</strain>
    </source>
</reference>
<accession>A0A8J3BE77</accession>
<sequence>MDEPRDRVAVVYQPIVSLTTGDMIGWEALTRGTDETPFASPLALFSFAAEVDALDVLERICREEALRQGRSLPPGCKLFLNVTPRSFADPPFVKGDTAEWLRQWGLAPYDVVLEITEHGAIDYRKCRQVLDRYRSQGFLIALDDFGAGHADL</sequence>
<proteinExistence type="predicted"/>
<comment type="caution">
    <text evidence="2">The sequence shown here is derived from an EMBL/GenBank/DDBJ whole genome shotgun (WGS) entry which is preliminary data.</text>
</comment>
<dbReference type="AlphaFoldDB" id="A0A8J3BE77"/>
<dbReference type="EMBL" id="BMOF01000029">
    <property type="protein sequence ID" value="GGK02089.1"/>
    <property type="molecule type" value="Genomic_DNA"/>
</dbReference>
<reference evidence="2" key="2">
    <citation type="submission" date="2020-09" db="EMBL/GenBank/DDBJ databases">
        <authorList>
            <person name="Sun Q."/>
            <person name="Ohkuma M."/>
        </authorList>
    </citation>
    <scope>NUCLEOTIDE SEQUENCE</scope>
    <source>
        <strain evidence="2">JCM 14719</strain>
    </source>
</reference>
<dbReference type="GO" id="GO:0071111">
    <property type="term" value="F:cyclic-guanylate-specific phosphodiesterase activity"/>
    <property type="evidence" value="ECO:0007669"/>
    <property type="project" value="InterPro"/>
</dbReference>